<protein>
    <recommendedName>
        <fullName evidence="2">ARB-07466-like C-terminal domain-containing protein</fullName>
    </recommendedName>
</protein>
<proteinExistence type="predicted"/>
<organism evidence="3 4">
    <name type="scientific">Actinocorallia aurantiaca</name>
    <dbReference type="NCBI Taxonomy" id="46204"/>
    <lineage>
        <taxon>Bacteria</taxon>
        <taxon>Bacillati</taxon>
        <taxon>Actinomycetota</taxon>
        <taxon>Actinomycetes</taxon>
        <taxon>Streptosporangiales</taxon>
        <taxon>Thermomonosporaceae</taxon>
        <taxon>Actinocorallia</taxon>
    </lineage>
</organism>
<sequence length="349" mass="37129">MARRIRGRRRDEGAATPILMMAMVLFLAMALLLLSRIAQAGDMRTRAQTGADAAALGALAALRDEAVDLTLTQGLDPSSAGYWLVPGGPQPPAAEYADKNGTALVGAPELSGVAGDTVKVSVKTKDCQLLEEDEQADGAEDCTDSAGRKGQGRSGTATATATVNWPVCVPVVTEATGYQLFCDGIQVYPNGDRGILEKLIKIRLVDEGSAVPYLGFPSDEDGGNYPPEAIGPGGITERTAEMRAKVIETFGAPYPVGCLREGDPQDHGKGKACDFMTGPYGQMPNAAQEARGDAMAAWAVANAKALGIHYVIWKQQIWNADRAGEGWRPMENRGSITQNHWDHVHISMY</sequence>
<feature type="domain" description="ARB-07466-like C-terminal" evidence="2">
    <location>
        <begin position="233"/>
        <end position="341"/>
    </location>
</feature>
<dbReference type="Pfam" id="PF26571">
    <property type="entry name" value="VldE"/>
    <property type="match status" value="1"/>
</dbReference>
<feature type="region of interest" description="Disordered" evidence="1">
    <location>
        <begin position="131"/>
        <end position="156"/>
    </location>
</feature>
<reference evidence="4" key="1">
    <citation type="journal article" date="2019" name="Int. J. Syst. Evol. Microbiol.">
        <title>The Global Catalogue of Microorganisms (GCM) 10K type strain sequencing project: providing services to taxonomists for standard genome sequencing and annotation.</title>
        <authorList>
            <consortium name="The Broad Institute Genomics Platform"/>
            <consortium name="The Broad Institute Genome Sequencing Center for Infectious Disease"/>
            <person name="Wu L."/>
            <person name="Ma J."/>
        </authorList>
    </citation>
    <scope>NUCLEOTIDE SEQUENCE [LARGE SCALE GENOMIC DNA]</scope>
    <source>
        <strain evidence="4">JCM 8201</strain>
    </source>
</reference>
<keyword evidence="4" id="KW-1185">Reference proteome</keyword>
<feature type="compositionally biased region" description="Acidic residues" evidence="1">
    <location>
        <begin position="131"/>
        <end position="143"/>
    </location>
</feature>
<name>A0ABP6GKL4_9ACTN</name>
<evidence type="ECO:0000313" key="4">
    <source>
        <dbReference type="Proteomes" id="UP001501842"/>
    </source>
</evidence>
<gene>
    <name evidence="3" type="ORF">GCM10010439_18260</name>
</gene>
<accession>A0ABP6GKL4</accession>
<evidence type="ECO:0000256" key="1">
    <source>
        <dbReference type="SAM" id="MobiDB-lite"/>
    </source>
</evidence>
<dbReference type="EMBL" id="BAAATZ010000006">
    <property type="protein sequence ID" value="GAA2723310.1"/>
    <property type="molecule type" value="Genomic_DNA"/>
</dbReference>
<comment type="caution">
    <text evidence="3">The sequence shown here is derived from an EMBL/GenBank/DDBJ whole genome shotgun (WGS) entry which is preliminary data.</text>
</comment>
<dbReference type="Proteomes" id="UP001501842">
    <property type="component" value="Unassembled WGS sequence"/>
</dbReference>
<evidence type="ECO:0000313" key="3">
    <source>
        <dbReference type="EMBL" id="GAA2723310.1"/>
    </source>
</evidence>
<dbReference type="RefSeq" id="WP_344449803.1">
    <property type="nucleotide sequence ID" value="NZ_BAAATZ010000006.1"/>
</dbReference>
<evidence type="ECO:0000259" key="2">
    <source>
        <dbReference type="Pfam" id="PF26571"/>
    </source>
</evidence>
<dbReference type="InterPro" id="IPR058593">
    <property type="entry name" value="ARB_07466-like_C"/>
</dbReference>